<protein>
    <submittedName>
        <fullName evidence="2">Predicted membrane protein</fullName>
    </submittedName>
</protein>
<name>Q2SQN5_HAHCH</name>
<accession>Q2SQN5</accession>
<evidence type="ECO:0000256" key="1">
    <source>
        <dbReference type="SAM" id="MobiDB-lite"/>
    </source>
</evidence>
<evidence type="ECO:0000313" key="3">
    <source>
        <dbReference type="Proteomes" id="UP000000238"/>
    </source>
</evidence>
<dbReference type="KEGG" id="hch:HCH_00118"/>
<dbReference type="STRING" id="349521.HCH_00118"/>
<dbReference type="Proteomes" id="UP000000238">
    <property type="component" value="Chromosome"/>
</dbReference>
<dbReference type="HOGENOM" id="CLU_006561_0_0_6"/>
<dbReference type="Pfam" id="PF10101">
    <property type="entry name" value="DUF2339"/>
    <property type="match status" value="1"/>
</dbReference>
<dbReference type="PANTHER" id="PTHR38434">
    <property type="entry name" value="BLL2549 PROTEIN"/>
    <property type="match status" value="1"/>
</dbReference>
<gene>
    <name evidence="2" type="ordered locus">HCH_00118</name>
</gene>
<feature type="region of interest" description="Disordered" evidence="1">
    <location>
        <begin position="128"/>
        <end position="176"/>
    </location>
</feature>
<dbReference type="InterPro" id="IPR019286">
    <property type="entry name" value="DUF2339_TM"/>
</dbReference>
<dbReference type="OrthoDB" id="207428at2"/>
<sequence>MDILILLVVGAVVGGAALQSFGGALMGAALGALAASFHRLQIKVQKLEKKVSAFEKARSEPVAAPPPTVDLPLASNMEIAPSPQPMATTSTTVTESVTVLGEVDEVREKVEDASLDISDLQLDLEPPSAQAAEMGQTSDTTSTMPETEPSLEEPAITQAPPAKVVQPDSLRAASAEPPAPNIADKVMAWVTNYFTGGNIVVRVGVIILFFGVAFLLKYASQKVVIPLELRYLGVAAGAAAMFAIGWRLRRKNQSYGLIMQGGAIGLLYIIIFAAFRLHGLLSSLTSFSLMVAVVCCGILIAVLQNAHALAAVSVIGGFAAPILASTGQGSHVELFTYYLLLNLGVTAIAWFKSWRTLNWLGFVFTFGIGMIWGAQYYTPMFFHSTEPFLIAFAVMYSLIALLFALRQPPNLKGLVDGTLVFGTPTVFIALQSLMVKDTQYAMAWSSAGVGVFYLTLSLLVRARPQMRLLYECYLALTVAFLTLAIPLAFDGRVTSALWAVEGVALFWVGARQQRLLPRFSGLGLMLFGGGMYLTEPPSQEPQWFVLNADFIGTLLVAIAGGLAARIAMRYQDRLLRQEVQWAPIILSLWAYAWWMAGGLFEIHRHIADTHLPIAGSLFTVLTAAACQFFAGRWRSPHLPWLAMASFVIGVIHLFMHYQVDARAIAWLNADFLASMTLVSYALGAGIFAWRGEQSRYFAPAEMVNALVLGVAVALGSLAGGVEAAEQYPSAMEASAFLLFYTFFIGVFALSYLRLQWATAAYPALLLAPAILLVLFIYVLEYRALYANAGWLAFPVAWAAHFGYLRLIQDRVRAPVGLFHCVMLLALIFAITWQIHFEITGEYDPETMAGQAIWGLVPALALLALRRGMSSVWPFRRYPNELLQWLPRAIMASVGLWMLWSNMVAPANKGLALLNPLDLVNLLALWVLWTEVRRHGALDALKQRVASYGVVAAFCFLWLNAALFRAFHFSLAIPYRFDDMVSSIVVQSGMSLLWSIAGMLCMLVGARRAHRSVWMIGGGLMVAVVAKLFLFDLSGTGTVARIVAFISVGVVLLLVGYFAPVPPREGAEKAPSSEAESGVE</sequence>
<dbReference type="PANTHER" id="PTHR38434:SF1">
    <property type="entry name" value="BLL2549 PROTEIN"/>
    <property type="match status" value="1"/>
</dbReference>
<dbReference type="RefSeq" id="WP_011394116.1">
    <property type="nucleotide sequence ID" value="NC_007645.1"/>
</dbReference>
<evidence type="ECO:0000313" key="2">
    <source>
        <dbReference type="EMBL" id="ABC27039.1"/>
    </source>
</evidence>
<keyword evidence="3" id="KW-1185">Reference proteome</keyword>
<proteinExistence type="predicted"/>
<dbReference type="AlphaFoldDB" id="Q2SQN5"/>
<organism evidence="2 3">
    <name type="scientific">Hahella chejuensis (strain KCTC 2396)</name>
    <dbReference type="NCBI Taxonomy" id="349521"/>
    <lineage>
        <taxon>Bacteria</taxon>
        <taxon>Pseudomonadati</taxon>
        <taxon>Pseudomonadota</taxon>
        <taxon>Gammaproteobacteria</taxon>
        <taxon>Oceanospirillales</taxon>
        <taxon>Hahellaceae</taxon>
        <taxon>Hahella</taxon>
    </lineage>
</organism>
<reference evidence="2 3" key="1">
    <citation type="journal article" date="2005" name="Nucleic Acids Res.">
        <title>Genomic blueprint of Hahella chejuensis, a marine microbe producing an algicidal agent.</title>
        <authorList>
            <person name="Jeong H."/>
            <person name="Yim J.H."/>
            <person name="Lee C."/>
            <person name="Choi S.-H."/>
            <person name="Park Y.K."/>
            <person name="Yoon S.H."/>
            <person name="Hur C.-G."/>
            <person name="Kang H.-Y."/>
            <person name="Kim D."/>
            <person name="Lee H.H."/>
            <person name="Park K.H."/>
            <person name="Park S.-H."/>
            <person name="Park H.-S."/>
            <person name="Lee H.K."/>
            <person name="Oh T.K."/>
            <person name="Kim J.F."/>
        </authorList>
    </citation>
    <scope>NUCLEOTIDE SEQUENCE [LARGE SCALE GENOMIC DNA]</scope>
    <source>
        <strain evidence="2 3">KCTC 2396</strain>
    </source>
</reference>
<feature type="compositionally biased region" description="Polar residues" evidence="1">
    <location>
        <begin position="135"/>
        <end position="145"/>
    </location>
</feature>
<dbReference type="eggNOG" id="COG5373">
    <property type="taxonomic scope" value="Bacteria"/>
</dbReference>
<dbReference type="EMBL" id="CP000155">
    <property type="protein sequence ID" value="ABC27039.1"/>
    <property type="molecule type" value="Genomic_DNA"/>
</dbReference>